<dbReference type="EMBL" id="KL363880">
    <property type="protein sequence ID" value="KFD45026.1"/>
    <property type="molecule type" value="Genomic_DNA"/>
</dbReference>
<sequence>MLPHEGHTVKPICLGVAVDVGSIDRSFAAASMPGTPCATHSTWLPQMLPGANVERSLTKKPRSHPHRSITVRVSVNCVVRVQFCSELCCCVIVEPIPTLRNKKSMLTVNCEFVLQCLPLQQSLLMIPNQISRDHEKIFDFCRNNLKNSYILTN</sequence>
<dbReference type="AlphaFoldDB" id="A0A085LJ80"/>
<evidence type="ECO:0000313" key="1">
    <source>
        <dbReference type="EMBL" id="KFD45026.1"/>
    </source>
</evidence>
<name>A0A085LJ80_9BILA</name>
<feature type="non-terminal residue" evidence="1">
    <location>
        <position position="153"/>
    </location>
</feature>
<keyword evidence="2" id="KW-1185">Reference proteome</keyword>
<organism evidence="1 2">
    <name type="scientific">Trichuris suis</name>
    <name type="common">pig whipworm</name>
    <dbReference type="NCBI Taxonomy" id="68888"/>
    <lineage>
        <taxon>Eukaryota</taxon>
        <taxon>Metazoa</taxon>
        <taxon>Ecdysozoa</taxon>
        <taxon>Nematoda</taxon>
        <taxon>Enoplea</taxon>
        <taxon>Dorylaimia</taxon>
        <taxon>Trichinellida</taxon>
        <taxon>Trichuridae</taxon>
        <taxon>Trichuris</taxon>
    </lineage>
</organism>
<evidence type="ECO:0000313" key="2">
    <source>
        <dbReference type="Proteomes" id="UP000030764"/>
    </source>
</evidence>
<dbReference type="Proteomes" id="UP000030764">
    <property type="component" value="Unassembled WGS sequence"/>
</dbReference>
<accession>A0A085LJ80</accession>
<protein>
    <submittedName>
        <fullName evidence="1">Uncharacterized protein</fullName>
    </submittedName>
</protein>
<reference evidence="1 2" key="1">
    <citation type="journal article" date="2014" name="Nat. Genet.">
        <title>Genome and transcriptome of the porcine whipworm Trichuris suis.</title>
        <authorList>
            <person name="Jex A.R."/>
            <person name="Nejsum P."/>
            <person name="Schwarz E.M."/>
            <person name="Hu L."/>
            <person name="Young N.D."/>
            <person name="Hall R.S."/>
            <person name="Korhonen P.K."/>
            <person name="Liao S."/>
            <person name="Thamsborg S."/>
            <person name="Xia J."/>
            <person name="Xu P."/>
            <person name="Wang S."/>
            <person name="Scheerlinck J.P."/>
            <person name="Hofmann A."/>
            <person name="Sternberg P.W."/>
            <person name="Wang J."/>
            <person name="Gasser R.B."/>
        </authorList>
    </citation>
    <scope>NUCLEOTIDE SEQUENCE [LARGE SCALE GENOMIC DNA]</scope>
    <source>
        <strain evidence="1">DCEP-RM93M</strain>
    </source>
</reference>
<gene>
    <name evidence="1" type="ORF">M513_14097</name>
</gene>
<proteinExistence type="predicted"/>